<keyword evidence="2" id="KW-0472">Membrane</keyword>
<dbReference type="EMBL" id="KZ993840">
    <property type="protein sequence ID" value="RKO94672.1"/>
    <property type="molecule type" value="Genomic_DNA"/>
</dbReference>
<dbReference type="Pfam" id="PF17010">
    <property type="entry name" value="DUF5092"/>
    <property type="match status" value="1"/>
</dbReference>
<dbReference type="InterPro" id="IPR031537">
    <property type="entry name" value="DUF5092"/>
</dbReference>
<evidence type="ECO:0000313" key="4">
    <source>
        <dbReference type="Proteomes" id="UP000269721"/>
    </source>
</evidence>
<feature type="compositionally biased region" description="Basic and acidic residues" evidence="1">
    <location>
        <begin position="289"/>
        <end position="299"/>
    </location>
</feature>
<keyword evidence="2" id="KW-1133">Transmembrane helix</keyword>
<feature type="region of interest" description="Disordered" evidence="1">
    <location>
        <begin position="244"/>
        <end position="321"/>
    </location>
</feature>
<evidence type="ECO:0000256" key="1">
    <source>
        <dbReference type="SAM" id="MobiDB-lite"/>
    </source>
</evidence>
<dbReference type="OrthoDB" id="2189509at2759"/>
<feature type="region of interest" description="Disordered" evidence="1">
    <location>
        <begin position="66"/>
        <end position="88"/>
    </location>
</feature>
<feature type="transmembrane region" description="Helical" evidence="2">
    <location>
        <begin position="594"/>
        <end position="612"/>
    </location>
</feature>
<feature type="compositionally biased region" description="Basic and acidic residues" evidence="1">
    <location>
        <begin position="66"/>
        <end position="76"/>
    </location>
</feature>
<keyword evidence="2" id="KW-0812">Transmembrane</keyword>
<proteinExistence type="predicted"/>
<keyword evidence="4" id="KW-1185">Reference proteome</keyword>
<protein>
    <submittedName>
        <fullName evidence="3">Uncharacterized protein</fullName>
    </submittedName>
</protein>
<organism evidence="3 4">
    <name type="scientific">Blyttiomyces helicus</name>
    <dbReference type="NCBI Taxonomy" id="388810"/>
    <lineage>
        <taxon>Eukaryota</taxon>
        <taxon>Fungi</taxon>
        <taxon>Fungi incertae sedis</taxon>
        <taxon>Chytridiomycota</taxon>
        <taxon>Chytridiomycota incertae sedis</taxon>
        <taxon>Chytridiomycetes</taxon>
        <taxon>Chytridiomycetes incertae sedis</taxon>
        <taxon>Blyttiomyces</taxon>
    </lineage>
</organism>
<name>A0A4P9WQ23_9FUNG</name>
<reference evidence="3" key="1">
    <citation type="submission" date="2018-06" db="EMBL/GenBank/DDBJ databases">
        <title>Leveraging single-cell genomics to expand the Fungal Tree of Life.</title>
        <authorList>
            <consortium name="DOE Joint Genome Institute"/>
            <person name="Ahrendt S.R."/>
            <person name="Quandt C.A."/>
            <person name="Ciobanu D."/>
            <person name="Clum A."/>
            <person name="Salamov A."/>
            <person name="Andreopoulos B."/>
            <person name="Cheng J.-F."/>
            <person name="Woyke T."/>
            <person name="Pelin A."/>
            <person name="Henrissat B."/>
            <person name="Reynolds N."/>
            <person name="Benny G.L."/>
            <person name="Smith M.E."/>
            <person name="James T.Y."/>
            <person name="Grigoriev I.V."/>
        </authorList>
    </citation>
    <scope>NUCLEOTIDE SEQUENCE</scope>
    <source>
        <strain evidence="3">Perch Fen</strain>
    </source>
</reference>
<gene>
    <name evidence="3" type="ORF">BDK51DRAFT_29029</name>
</gene>
<feature type="compositionally biased region" description="Polar residues" evidence="1">
    <location>
        <begin position="463"/>
        <end position="472"/>
    </location>
</feature>
<feature type="region of interest" description="Disordered" evidence="1">
    <location>
        <begin position="416"/>
        <end position="475"/>
    </location>
</feature>
<dbReference type="AlphaFoldDB" id="A0A4P9WQ23"/>
<evidence type="ECO:0000256" key="2">
    <source>
        <dbReference type="SAM" id="Phobius"/>
    </source>
</evidence>
<dbReference type="Proteomes" id="UP000269721">
    <property type="component" value="Unassembled WGS sequence"/>
</dbReference>
<evidence type="ECO:0000313" key="3">
    <source>
        <dbReference type="EMBL" id="RKO94672.1"/>
    </source>
</evidence>
<sequence>MEEGEEVIRLLDSSGTRVLDSVAAEYEDSFCLETFGDLAKAHMECDPKGTKSFVIARVQTWDHKQPNKVRSEKLEEGGSGYRAGDKLARGDGKGGRRCAYQLNKILFQTQIYLGKKLIHRLHVLNPLTNTDIIGNVQYFMVKNPNATAIKTKPQQSVNGHPDASRSVLATAPLDQANTSGQPAIAMNDFGVNKPAAGVKGKKRPVPASIDTGSLGVPGLPGDIPPPSPAVREVEAGGASWTMVAPSSAEVTEEQASGPGPQPRKFSIRAMGLRSPYPASPRKGSPLKHRLPDLEGEAKSPRSPSITGPKSAPVETGSSAAHRRSLAGFDAEAITKQPTGMIQMRNHHRNKTTIPLGSVTRFAVPVPVEEIRNVAPATPRTRRRSLSYVNAASTSESHTTFEEWVQIVKEDRRRKSDGNMDYDVVRGMSPTKSDGEGTGGGAGKSTVNRRLSRLGAGGKRDGNSESTTALTNNVDRDTSEMSLISVNVGGAQANAKSAPSSPMCAGTHIPGYDAILFATDNDFLESSRVRAVFRANAMVPDDAVLFEMPPFLGFEEQPAMVVVDDSAICEWCYPGQVTLERSGPLMRIFHRSKCYVAALILVTGMFIFMFFTLRAQQSGGGSTNVIASGSTSRTSG</sequence>
<accession>A0A4P9WQ23</accession>